<dbReference type="CDD" id="cd12148">
    <property type="entry name" value="fungal_TF_MHR"/>
    <property type="match status" value="1"/>
</dbReference>
<evidence type="ECO:0000259" key="3">
    <source>
        <dbReference type="Pfam" id="PF04082"/>
    </source>
</evidence>
<evidence type="ECO:0000256" key="1">
    <source>
        <dbReference type="ARBA" id="ARBA00023242"/>
    </source>
</evidence>
<evidence type="ECO:0000256" key="2">
    <source>
        <dbReference type="SAM" id="MobiDB-lite"/>
    </source>
</evidence>
<dbReference type="GeneID" id="89968903"/>
<name>A0AAV9NU12_9EURO</name>
<evidence type="ECO:0000313" key="5">
    <source>
        <dbReference type="Proteomes" id="UP001358417"/>
    </source>
</evidence>
<sequence length="651" mass="71906">MTTLDSLANAAASFSRMTTAVPLDYESLIATGIQSSTANPFMPPVTFEFDTQCDGSESIVPVTLPANLQQFSRPPDILPQTPSNAQTYQRSSSYNANHGPSVLQPDPGLLSPTEGSFEDVGLSSNELNNWEYHDPDPSTAWKYTSAYFQYALDASMGVVQRSTFETQLTSYLNGVTSHVDVAWHALRNAIYASGCRIHLSETQSFQEANRVAWTYFENALAFYAQILLFRTSLTSVQALTVMAYYSQNFGSPCLEYMLCNNALALAVGRGLHRKPTQGWNLTPAERSHRSCIFWALYCLEKQIEKQSGRPSVSIESPNAAESAWADAIDQTINDDEVTCELPEPSLVPNESLNLTYLTLLAKLSRFASLVTRQLSSVRVMRLGAQELVTLVVKLDEQLAALRSSLEPTIMLGGAMNPNRLPPGITLQQAVYLHCFYHTTLLDIHSTLIHPWSKSLLGLTPHRVLRSQVETSVETVLRACHTAMLTLNYVHIDAATPVPLSFVAPICVLTNLFICILQNPGHQQVARALSLMELGTAFFTRLHVASDSAVPMEFAKELTALARETSQNFNLRASPLNRGTDGSESRNLSTVPVTTADPPCDYHTPDFVFPDDSREVINREELDLLEFEQWSILIPADIDLDGIDFPMPVGTN</sequence>
<dbReference type="Proteomes" id="UP001358417">
    <property type="component" value="Unassembled WGS sequence"/>
</dbReference>
<feature type="region of interest" description="Disordered" evidence="2">
    <location>
        <begin position="71"/>
        <end position="117"/>
    </location>
</feature>
<evidence type="ECO:0000313" key="4">
    <source>
        <dbReference type="EMBL" id="KAK5064847.1"/>
    </source>
</evidence>
<dbReference type="AlphaFoldDB" id="A0AAV9NU12"/>
<feature type="region of interest" description="Disordered" evidence="2">
    <location>
        <begin position="571"/>
        <end position="594"/>
    </location>
</feature>
<dbReference type="GO" id="GO:0003677">
    <property type="term" value="F:DNA binding"/>
    <property type="evidence" value="ECO:0007669"/>
    <property type="project" value="InterPro"/>
</dbReference>
<feature type="compositionally biased region" description="Polar residues" evidence="2">
    <location>
        <begin position="579"/>
        <end position="592"/>
    </location>
</feature>
<protein>
    <recommendedName>
        <fullName evidence="3">Xylanolytic transcriptional activator regulatory domain-containing protein</fullName>
    </recommendedName>
</protein>
<keyword evidence="1" id="KW-0539">Nucleus</keyword>
<dbReference type="InterPro" id="IPR050987">
    <property type="entry name" value="AtrR-like"/>
</dbReference>
<feature type="compositionally biased region" description="Polar residues" evidence="2">
    <location>
        <begin position="80"/>
        <end position="98"/>
    </location>
</feature>
<dbReference type="GO" id="GO:0003700">
    <property type="term" value="F:DNA-binding transcription factor activity"/>
    <property type="evidence" value="ECO:0007669"/>
    <property type="project" value="InterPro"/>
</dbReference>
<dbReference type="GO" id="GO:0008270">
    <property type="term" value="F:zinc ion binding"/>
    <property type="evidence" value="ECO:0007669"/>
    <property type="project" value="InterPro"/>
</dbReference>
<dbReference type="Pfam" id="PF04082">
    <property type="entry name" value="Fungal_trans"/>
    <property type="match status" value="1"/>
</dbReference>
<keyword evidence="5" id="KW-1185">Reference proteome</keyword>
<dbReference type="PANTHER" id="PTHR46910:SF25">
    <property type="entry name" value="ABC-TRANSPORTER-REGULATING TRANSCRIPTION FACTOR"/>
    <property type="match status" value="1"/>
</dbReference>
<accession>A0AAV9NU12</accession>
<proteinExistence type="predicted"/>
<feature type="domain" description="Xylanolytic transcriptional activator regulatory" evidence="3">
    <location>
        <begin position="145"/>
        <end position="345"/>
    </location>
</feature>
<comment type="caution">
    <text evidence="4">The sequence shown here is derived from an EMBL/GenBank/DDBJ whole genome shotgun (WGS) entry which is preliminary data.</text>
</comment>
<dbReference type="PANTHER" id="PTHR46910">
    <property type="entry name" value="TRANSCRIPTION FACTOR PDR1"/>
    <property type="match status" value="1"/>
</dbReference>
<dbReference type="EMBL" id="JAVRRD010000001">
    <property type="protein sequence ID" value="KAK5064847.1"/>
    <property type="molecule type" value="Genomic_DNA"/>
</dbReference>
<gene>
    <name evidence="4" type="ORF">LTR84_000681</name>
</gene>
<dbReference type="GO" id="GO:0006351">
    <property type="term" value="P:DNA-templated transcription"/>
    <property type="evidence" value="ECO:0007669"/>
    <property type="project" value="InterPro"/>
</dbReference>
<reference evidence="4 5" key="1">
    <citation type="submission" date="2023-08" db="EMBL/GenBank/DDBJ databases">
        <title>Black Yeasts Isolated from many extreme environments.</title>
        <authorList>
            <person name="Coleine C."/>
            <person name="Stajich J.E."/>
            <person name="Selbmann L."/>
        </authorList>
    </citation>
    <scope>NUCLEOTIDE SEQUENCE [LARGE SCALE GENOMIC DNA]</scope>
    <source>
        <strain evidence="4 5">CCFEE 5792</strain>
    </source>
</reference>
<organism evidence="4 5">
    <name type="scientific">Exophiala bonariae</name>
    <dbReference type="NCBI Taxonomy" id="1690606"/>
    <lineage>
        <taxon>Eukaryota</taxon>
        <taxon>Fungi</taxon>
        <taxon>Dikarya</taxon>
        <taxon>Ascomycota</taxon>
        <taxon>Pezizomycotina</taxon>
        <taxon>Eurotiomycetes</taxon>
        <taxon>Chaetothyriomycetidae</taxon>
        <taxon>Chaetothyriales</taxon>
        <taxon>Herpotrichiellaceae</taxon>
        <taxon>Exophiala</taxon>
    </lineage>
</organism>
<dbReference type="InterPro" id="IPR007219">
    <property type="entry name" value="XnlR_reg_dom"/>
</dbReference>
<dbReference type="RefSeq" id="XP_064712171.1">
    <property type="nucleotide sequence ID" value="XM_064844311.1"/>
</dbReference>